<organism evidence="2 3">
    <name type="scientific">Acorus calamus</name>
    <name type="common">Sweet flag</name>
    <dbReference type="NCBI Taxonomy" id="4465"/>
    <lineage>
        <taxon>Eukaryota</taxon>
        <taxon>Viridiplantae</taxon>
        <taxon>Streptophyta</taxon>
        <taxon>Embryophyta</taxon>
        <taxon>Tracheophyta</taxon>
        <taxon>Spermatophyta</taxon>
        <taxon>Magnoliopsida</taxon>
        <taxon>Liliopsida</taxon>
        <taxon>Acoraceae</taxon>
        <taxon>Acorus</taxon>
    </lineage>
</organism>
<proteinExistence type="predicted"/>
<gene>
    <name evidence="2" type="ORF">QJS10_CPB12g00120</name>
</gene>
<evidence type="ECO:0000256" key="1">
    <source>
        <dbReference type="SAM" id="MobiDB-lite"/>
    </source>
</evidence>
<keyword evidence="3" id="KW-1185">Reference proteome</keyword>
<evidence type="ECO:0000313" key="3">
    <source>
        <dbReference type="Proteomes" id="UP001180020"/>
    </source>
</evidence>
<comment type="caution">
    <text evidence="2">The sequence shown here is derived from an EMBL/GenBank/DDBJ whole genome shotgun (WGS) entry which is preliminary data.</text>
</comment>
<dbReference type="EMBL" id="JAUJYO010000012">
    <property type="protein sequence ID" value="KAK1302640.1"/>
    <property type="molecule type" value="Genomic_DNA"/>
</dbReference>
<evidence type="ECO:0000313" key="2">
    <source>
        <dbReference type="EMBL" id="KAK1302640.1"/>
    </source>
</evidence>
<accession>A0AAV9DPC4</accession>
<feature type="region of interest" description="Disordered" evidence="1">
    <location>
        <begin position="1"/>
        <end position="43"/>
    </location>
</feature>
<reference evidence="2" key="1">
    <citation type="journal article" date="2023" name="Nat. Commun.">
        <title>Diploid and tetraploid genomes of Acorus and the evolution of monocots.</title>
        <authorList>
            <person name="Ma L."/>
            <person name="Liu K.W."/>
            <person name="Li Z."/>
            <person name="Hsiao Y.Y."/>
            <person name="Qi Y."/>
            <person name="Fu T."/>
            <person name="Tang G.D."/>
            <person name="Zhang D."/>
            <person name="Sun W.H."/>
            <person name="Liu D.K."/>
            <person name="Li Y."/>
            <person name="Chen G.Z."/>
            <person name="Liu X.D."/>
            <person name="Liao X.Y."/>
            <person name="Jiang Y.T."/>
            <person name="Yu X."/>
            <person name="Hao Y."/>
            <person name="Huang J."/>
            <person name="Zhao X.W."/>
            <person name="Ke S."/>
            <person name="Chen Y.Y."/>
            <person name="Wu W.L."/>
            <person name="Hsu J.L."/>
            <person name="Lin Y.F."/>
            <person name="Huang M.D."/>
            <person name="Li C.Y."/>
            <person name="Huang L."/>
            <person name="Wang Z.W."/>
            <person name="Zhao X."/>
            <person name="Zhong W.Y."/>
            <person name="Peng D.H."/>
            <person name="Ahmad S."/>
            <person name="Lan S."/>
            <person name="Zhang J.S."/>
            <person name="Tsai W.C."/>
            <person name="Van de Peer Y."/>
            <person name="Liu Z.J."/>
        </authorList>
    </citation>
    <scope>NUCLEOTIDE SEQUENCE</scope>
    <source>
        <strain evidence="2">CP</strain>
    </source>
</reference>
<sequence>MASLAFSPPPRHGHDSSGAPPPPESARISSTGSPPSTITPYTPLARVASPAPFVCAAA</sequence>
<protein>
    <submittedName>
        <fullName evidence="2">Uncharacterized protein</fullName>
    </submittedName>
</protein>
<name>A0AAV9DPC4_ACOCL</name>
<dbReference type="Proteomes" id="UP001180020">
    <property type="component" value="Unassembled WGS sequence"/>
</dbReference>
<feature type="compositionally biased region" description="Low complexity" evidence="1">
    <location>
        <begin position="29"/>
        <end position="43"/>
    </location>
</feature>
<dbReference type="AlphaFoldDB" id="A0AAV9DPC4"/>
<reference evidence="2" key="2">
    <citation type="submission" date="2023-06" db="EMBL/GenBank/DDBJ databases">
        <authorList>
            <person name="Ma L."/>
            <person name="Liu K.-W."/>
            <person name="Li Z."/>
            <person name="Hsiao Y.-Y."/>
            <person name="Qi Y."/>
            <person name="Fu T."/>
            <person name="Tang G."/>
            <person name="Zhang D."/>
            <person name="Sun W.-H."/>
            <person name="Liu D.-K."/>
            <person name="Li Y."/>
            <person name="Chen G.-Z."/>
            <person name="Liu X.-D."/>
            <person name="Liao X.-Y."/>
            <person name="Jiang Y.-T."/>
            <person name="Yu X."/>
            <person name="Hao Y."/>
            <person name="Huang J."/>
            <person name="Zhao X.-W."/>
            <person name="Ke S."/>
            <person name="Chen Y.-Y."/>
            <person name="Wu W.-L."/>
            <person name="Hsu J.-L."/>
            <person name="Lin Y.-F."/>
            <person name="Huang M.-D."/>
            <person name="Li C.-Y."/>
            <person name="Huang L."/>
            <person name="Wang Z.-W."/>
            <person name="Zhao X."/>
            <person name="Zhong W.-Y."/>
            <person name="Peng D.-H."/>
            <person name="Ahmad S."/>
            <person name="Lan S."/>
            <person name="Zhang J.-S."/>
            <person name="Tsai W.-C."/>
            <person name="Van De Peer Y."/>
            <person name="Liu Z.-J."/>
        </authorList>
    </citation>
    <scope>NUCLEOTIDE SEQUENCE</scope>
    <source>
        <strain evidence="2">CP</strain>
        <tissue evidence="2">Leaves</tissue>
    </source>
</reference>